<dbReference type="GO" id="GO:0003723">
    <property type="term" value="F:RNA binding"/>
    <property type="evidence" value="ECO:0007669"/>
    <property type="project" value="UniProtKB-UniRule"/>
</dbReference>
<reference evidence="5" key="1">
    <citation type="journal article" date="2023" name="Commun. Biol.">
        <title>Genome analysis of Parmales, the sister group of diatoms, reveals the evolutionary specialization of diatoms from phago-mixotrophs to photoautotrophs.</title>
        <authorList>
            <person name="Ban H."/>
            <person name="Sato S."/>
            <person name="Yoshikawa S."/>
            <person name="Yamada K."/>
            <person name="Nakamura Y."/>
            <person name="Ichinomiya M."/>
            <person name="Sato N."/>
            <person name="Blanc-Mathieu R."/>
            <person name="Endo H."/>
            <person name="Kuwata A."/>
            <person name="Ogata H."/>
        </authorList>
    </citation>
    <scope>NUCLEOTIDE SEQUENCE [LARGE SCALE GENOMIC DNA]</scope>
    <source>
        <strain evidence="5">NIES 3700</strain>
    </source>
</reference>
<dbReference type="GO" id="GO:0032259">
    <property type="term" value="P:methylation"/>
    <property type="evidence" value="ECO:0007669"/>
    <property type="project" value="UniProtKB-KW"/>
</dbReference>
<dbReference type="Gene3D" id="3.40.50.150">
    <property type="entry name" value="Vaccinia Virus protein VP39"/>
    <property type="match status" value="1"/>
</dbReference>
<dbReference type="AlphaFoldDB" id="A0A9W7F8N8"/>
<dbReference type="PANTHER" id="PTHR47313:SF1">
    <property type="entry name" value="RIBOSOMAL RNA LARGE SUBUNIT METHYLTRANSFERASE K_L"/>
    <property type="match status" value="1"/>
</dbReference>
<comment type="caution">
    <text evidence="4">The sequence shown here is derived from an EMBL/GenBank/DDBJ whole genome shotgun (WGS) entry which is preliminary data.</text>
</comment>
<evidence type="ECO:0000256" key="1">
    <source>
        <dbReference type="ARBA" id="ARBA00022603"/>
    </source>
</evidence>
<dbReference type="GO" id="GO:0008173">
    <property type="term" value="F:RNA methyltransferase activity"/>
    <property type="evidence" value="ECO:0007669"/>
    <property type="project" value="UniProtKB-ARBA"/>
</dbReference>
<protein>
    <recommendedName>
        <fullName evidence="3">THUMP domain-containing protein</fullName>
    </recommendedName>
</protein>
<evidence type="ECO:0000259" key="3">
    <source>
        <dbReference type="PROSITE" id="PS51165"/>
    </source>
</evidence>
<accession>A0A9W7F8N8</accession>
<dbReference type="Pfam" id="PF02926">
    <property type="entry name" value="THUMP"/>
    <property type="match status" value="1"/>
</dbReference>
<dbReference type="CDD" id="cd11715">
    <property type="entry name" value="THUMP_AdoMetMT"/>
    <property type="match status" value="1"/>
</dbReference>
<dbReference type="InterPro" id="IPR004114">
    <property type="entry name" value="THUMP_dom"/>
</dbReference>
<keyword evidence="1" id="KW-0808">Transferase</keyword>
<sequence length="363" mass="40521">MMYDTCTSRYLKLLQSGHLNELTPESLYNLIYESFDTSILKTKVRNEYYTFSITTTLLGLSQTDLSNSQITSRTIKDALTQSLLDQYSTRPSVDAKDPDVPFFVTIKGDGSIGIYVSLISKNSNHVLRGYRGDVTHKGSLRATTAALLGYKSGVTLAADAVKSDEIKSLKIVDPMTGSGTLLLESFLLITGISPYEIMLNSGWRPCWERFGFGKVDLRDIERRGEEGRGRLNSDAIEFIGNDKVGGNLKMVQGSCEKLGIRREGFRTHCNDISDFKFDSTAEVIISLCNPPWPDGRIGGDDPDLIGTWSKIGEWSKSNLKGNEIWVLAPPTSLSGELRMKARRAVNFRQGKEELRWSQYLINE</sequence>
<dbReference type="GO" id="GO:0043527">
    <property type="term" value="C:tRNA methyltransferase complex"/>
    <property type="evidence" value="ECO:0007669"/>
    <property type="project" value="UniProtKB-ARBA"/>
</dbReference>
<dbReference type="OrthoDB" id="416496at2759"/>
<dbReference type="SUPFAM" id="SSF53335">
    <property type="entry name" value="S-adenosyl-L-methionine-dependent methyltransferases"/>
    <property type="match status" value="1"/>
</dbReference>
<dbReference type="InterPro" id="IPR000241">
    <property type="entry name" value="RlmKL-like_Mtase"/>
</dbReference>
<dbReference type="Gene3D" id="3.30.2130.30">
    <property type="match status" value="1"/>
</dbReference>
<dbReference type="InterPro" id="IPR029063">
    <property type="entry name" value="SAM-dependent_MTases_sf"/>
</dbReference>
<dbReference type="Pfam" id="PF01170">
    <property type="entry name" value="UPF0020"/>
    <property type="match status" value="1"/>
</dbReference>
<dbReference type="Proteomes" id="UP001165122">
    <property type="component" value="Unassembled WGS sequence"/>
</dbReference>
<feature type="domain" description="THUMP" evidence="3">
    <location>
        <begin position="1"/>
        <end position="120"/>
    </location>
</feature>
<name>A0A9W7F8N8_9STRA</name>
<dbReference type="PROSITE" id="PS51165">
    <property type="entry name" value="THUMP"/>
    <property type="match status" value="1"/>
</dbReference>
<dbReference type="PANTHER" id="PTHR47313">
    <property type="entry name" value="RIBOSOMAL RNA LARGE SUBUNIT METHYLTRANSFERASE K/L"/>
    <property type="match status" value="1"/>
</dbReference>
<keyword evidence="2" id="KW-0694">RNA-binding</keyword>
<keyword evidence="1" id="KW-0489">Methyltransferase</keyword>
<organism evidence="4 5">
    <name type="scientific">Triparma laevis f. longispina</name>
    <dbReference type="NCBI Taxonomy" id="1714387"/>
    <lineage>
        <taxon>Eukaryota</taxon>
        <taxon>Sar</taxon>
        <taxon>Stramenopiles</taxon>
        <taxon>Ochrophyta</taxon>
        <taxon>Bolidophyceae</taxon>
        <taxon>Parmales</taxon>
        <taxon>Triparmaceae</taxon>
        <taxon>Triparma</taxon>
    </lineage>
</organism>
<dbReference type="EMBL" id="BRXW01000079">
    <property type="protein sequence ID" value="GMI04834.1"/>
    <property type="molecule type" value="Genomic_DNA"/>
</dbReference>
<evidence type="ECO:0000256" key="2">
    <source>
        <dbReference type="PROSITE-ProRule" id="PRU00529"/>
    </source>
</evidence>
<gene>
    <name evidence="4" type="ORF">TrLO_g15108</name>
</gene>
<keyword evidence="5" id="KW-1185">Reference proteome</keyword>
<proteinExistence type="predicted"/>
<evidence type="ECO:0000313" key="5">
    <source>
        <dbReference type="Proteomes" id="UP001165122"/>
    </source>
</evidence>
<evidence type="ECO:0000313" key="4">
    <source>
        <dbReference type="EMBL" id="GMI04834.1"/>
    </source>
</evidence>